<evidence type="ECO:0000313" key="1">
    <source>
        <dbReference type="EMBL" id="GGE76009.1"/>
    </source>
</evidence>
<gene>
    <name evidence="1" type="ORF">GCM10011520_15680</name>
</gene>
<keyword evidence="2" id="KW-1185">Reference proteome</keyword>
<accession>A0ABQ1T3D2</accession>
<dbReference type="EMBL" id="BMKO01000003">
    <property type="protein sequence ID" value="GGE76009.1"/>
    <property type="molecule type" value="Genomic_DNA"/>
</dbReference>
<dbReference type="RefSeq" id="WP_100141942.1">
    <property type="nucleotide sequence ID" value="NZ_BMKO01000003.1"/>
</dbReference>
<proteinExistence type="predicted"/>
<reference evidence="2" key="1">
    <citation type="journal article" date="2019" name="Int. J. Syst. Evol. Microbiol.">
        <title>The Global Catalogue of Microorganisms (GCM) 10K type strain sequencing project: providing services to taxonomists for standard genome sequencing and annotation.</title>
        <authorList>
            <consortium name="The Broad Institute Genomics Platform"/>
            <consortium name="The Broad Institute Genome Sequencing Center for Infectious Disease"/>
            <person name="Wu L."/>
            <person name="Ma J."/>
        </authorList>
    </citation>
    <scope>NUCLEOTIDE SEQUENCE [LARGE SCALE GENOMIC DNA]</scope>
    <source>
        <strain evidence="2">CGMCC 1.16033</strain>
    </source>
</reference>
<sequence length="216" mass="25029">MASDAPILNLDKLLMQLQAMQLTKGQRTKLTQRLGRAALRANAAHIRRGQTPQGRSWQPIKRHKPKKRQLVGMGRYLSYRVQGDEVEISFKHRIRRMIAHQHHHGMIQQRTAKQAARMYRRRNDGPPSPKLAKALKHAGYTIRHKNGRGIAQDKAPSIKWIRTHLSERQAVTILKRLTGRRAKLRWTIKVPARQLLSTHDDVVMAELQRFLLNPQD</sequence>
<comment type="caution">
    <text evidence="1">The sequence shown here is derived from an EMBL/GenBank/DDBJ whole genome shotgun (WGS) entry which is preliminary data.</text>
</comment>
<organism evidence="1 2">
    <name type="scientific">Shewanella carassii</name>
    <dbReference type="NCBI Taxonomy" id="1987584"/>
    <lineage>
        <taxon>Bacteria</taxon>
        <taxon>Pseudomonadati</taxon>
        <taxon>Pseudomonadota</taxon>
        <taxon>Gammaproteobacteria</taxon>
        <taxon>Alteromonadales</taxon>
        <taxon>Shewanellaceae</taxon>
        <taxon>Shewanella</taxon>
    </lineage>
</organism>
<protein>
    <recommendedName>
        <fullName evidence="3">Phage virion morphogenesis protein</fullName>
    </recommendedName>
</protein>
<dbReference type="Proteomes" id="UP000606498">
    <property type="component" value="Unassembled WGS sequence"/>
</dbReference>
<name>A0ABQ1T3D2_9GAMM</name>
<evidence type="ECO:0000313" key="2">
    <source>
        <dbReference type="Proteomes" id="UP000606498"/>
    </source>
</evidence>
<evidence type="ECO:0008006" key="3">
    <source>
        <dbReference type="Google" id="ProtNLM"/>
    </source>
</evidence>